<dbReference type="RefSeq" id="WP_014700250.1">
    <property type="nucleotide sequence ID" value="NC_017845.1"/>
</dbReference>
<dbReference type="GeneID" id="45848926"/>
<proteinExistence type="predicted"/>
<reference evidence="2" key="5">
    <citation type="submission" date="2024-05" db="EMBL/GenBank/DDBJ databases">
        <title>Identification of Pectobacterium versatile causing blackleg of potato from New York State with a whole genome sequencing approach.</title>
        <authorList>
            <person name="Ma X."/>
            <person name="Swingle B."/>
        </authorList>
    </citation>
    <scope>NUCLEOTIDE SEQUENCE</scope>
    <source>
        <strain evidence="2">NY1588A</strain>
    </source>
</reference>
<dbReference type="Proteomes" id="UP000008044">
    <property type="component" value="Chromosome"/>
</dbReference>
<organism evidence="1 4">
    <name type="scientific">Pectobacterium parmentieri</name>
    <dbReference type="NCBI Taxonomy" id="1905730"/>
    <lineage>
        <taxon>Bacteria</taxon>
        <taxon>Pseudomonadati</taxon>
        <taxon>Pseudomonadota</taxon>
        <taxon>Gammaproteobacteria</taxon>
        <taxon>Enterobacterales</taxon>
        <taxon>Pectobacteriaceae</taxon>
        <taxon>Pectobacterium</taxon>
    </lineage>
</organism>
<name>A0A0H3I9S0_PECPM</name>
<evidence type="ECO:0000313" key="2">
    <source>
        <dbReference type="EMBL" id="MBI0552925.1"/>
    </source>
</evidence>
<protein>
    <submittedName>
        <fullName evidence="1">Uncharacterized protein</fullName>
    </submittedName>
</protein>
<reference evidence="3 5" key="3">
    <citation type="journal article" date="2018" name="BMC Genomics">
        <title>High genomic variability in the plant pathogenic bacterium Pectobacterium parmentieri deciphered from de novo assembled complete genomes.</title>
        <authorList>
            <person name="Zoledowska S."/>
            <person name="Motyka-Pomagruk A."/>
            <person name="Sledz W."/>
            <person name="Mengoni A."/>
            <person name="Lojkowska E."/>
        </authorList>
    </citation>
    <scope>NUCLEOTIDE SEQUENCE [LARGE SCALE GENOMIC DNA]</scope>
    <source>
        <strain evidence="3 5">IFB5626</strain>
    </source>
</reference>
<dbReference type="EMBL" id="WABS01000001">
    <property type="protein sequence ID" value="MBI0552925.1"/>
    <property type="molecule type" value="Genomic_DNA"/>
</dbReference>
<evidence type="ECO:0000313" key="1">
    <source>
        <dbReference type="EMBL" id="AFI90682.1"/>
    </source>
</evidence>
<evidence type="ECO:0000313" key="5">
    <source>
        <dbReference type="Proteomes" id="UP000269665"/>
    </source>
</evidence>
<dbReference type="EMBL" id="CP003415">
    <property type="protein sequence ID" value="AFI90682.1"/>
    <property type="molecule type" value="Genomic_DNA"/>
</dbReference>
<reference evidence="6" key="4">
    <citation type="submission" date="2023-07" db="EMBL/GenBank/DDBJ databases">
        <title>Identification of Pectobacterium versatile causing blackleg of potato from New York State with a whole genome sequencing approach.</title>
        <authorList>
            <person name="Ma X."/>
            <person name="Swingle B."/>
        </authorList>
    </citation>
    <scope>NUCLEOTIDE SEQUENCE [LARGE SCALE GENOMIC DNA]</scope>
    <source>
        <strain evidence="6">NY1588A</strain>
    </source>
</reference>
<sequence>MPSTPKLPAGWEYANGKKQQTLLAEYQQEQPTVHPLYGIEIAVIAYRDGNDDILLKHTQEPDRVSVVHLTWAMQREFANFPRVEFTGSFQKFIEWEYLMYGTEVEGD</sequence>
<dbReference type="Proteomes" id="UP001194579">
    <property type="component" value="Unassembled WGS sequence"/>
</dbReference>
<evidence type="ECO:0000313" key="3">
    <source>
        <dbReference type="EMBL" id="RKO76636.1"/>
    </source>
</evidence>
<dbReference type="STRING" id="1905730.W5S_2594"/>
<accession>A0A0H3I9S0</accession>
<reference evidence="1 4" key="1">
    <citation type="journal article" date="2012" name="J. Bacteriol.">
        <title>Genome sequence of Pectobacterium sp. strain SCC3193.</title>
        <authorList>
            <person name="Koskinen J.P."/>
            <person name="Laine P."/>
            <person name="Niemi O."/>
            <person name="Nykyri J."/>
            <person name="Harjunpaa H."/>
            <person name="Auvinen P."/>
            <person name="Paulin L."/>
            <person name="Pirhonen M."/>
            <person name="Palva T."/>
            <person name="Holm L."/>
        </authorList>
    </citation>
    <scope>NUCLEOTIDE SEQUENCE [LARGE SCALE GENOMIC DNA]</scope>
    <source>
        <strain evidence="1 4">SCC3193</strain>
    </source>
</reference>
<dbReference type="EMBL" id="PSZG01000001">
    <property type="protein sequence ID" value="RKO76636.1"/>
    <property type="molecule type" value="Genomic_DNA"/>
</dbReference>
<dbReference type="Proteomes" id="UP000269665">
    <property type="component" value="Unassembled WGS sequence"/>
</dbReference>
<evidence type="ECO:0000313" key="6">
    <source>
        <dbReference type="Proteomes" id="UP001194579"/>
    </source>
</evidence>
<dbReference type="OrthoDB" id="6420553at2"/>
<gene>
    <name evidence="1" type="ordered locus">W5S_2594</name>
    <name evidence="3" type="ORF">C5E00_07490</name>
    <name evidence="2" type="ORF">F6Q06_00210</name>
</gene>
<dbReference type="eggNOG" id="ENOG5031HXT">
    <property type="taxonomic scope" value="Bacteria"/>
</dbReference>
<dbReference type="AlphaFoldDB" id="A0A0H3I9S0"/>
<evidence type="ECO:0000313" key="4">
    <source>
        <dbReference type="Proteomes" id="UP000008044"/>
    </source>
</evidence>
<keyword evidence="6" id="KW-1185">Reference proteome</keyword>
<dbReference type="KEGG" id="pec:W5S_2594"/>
<dbReference type="HOGENOM" id="CLU_2235434_0_0_6"/>
<dbReference type="KEGG" id="ppar:A8F97_05565"/>
<dbReference type="PATRIC" id="fig|1166016.3.peg.2622"/>
<reference evidence="1" key="2">
    <citation type="submission" date="2012-03" db="EMBL/GenBank/DDBJ databases">
        <authorList>
            <person name="Koskinen P."/>
            <person name="Laine P."/>
            <person name="Niemi O."/>
            <person name="Nykyri J."/>
            <person name="Harjunpaa H."/>
            <person name="Auvinen P."/>
            <person name="Paulin L."/>
            <person name="Pirhonen M."/>
            <person name="Palva T."/>
            <person name="Holm L."/>
        </authorList>
    </citation>
    <scope>NUCLEOTIDE SEQUENCE</scope>
    <source>
        <strain evidence="1">SCC3193</strain>
    </source>
</reference>